<feature type="transmembrane region" description="Helical" evidence="6">
    <location>
        <begin position="326"/>
        <end position="350"/>
    </location>
</feature>
<dbReference type="Gene3D" id="1.20.1250.20">
    <property type="entry name" value="MFS general substrate transporter like domains"/>
    <property type="match status" value="1"/>
</dbReference>
<dbReference type="InterPro" id="IPR011701">
    <property type="entry name" value="MFS"/>
</dbReference>
<reference evidence="7 8" key="1">
    <citation type="journal article" date="2016" name="Fungal Biol.">
        <title>The genome of Xylona heveae provides a window into fungal endophytism.</title>
        <authorList>
            <person name="Gazis R."/>
            <person name="Kuo A."/>
            <person name="Riley R."/>
            <person name="LaButti K."/>
            <person name="Lipzen A."/>
            <person name="Lin J."/>
            <person name="Amirebrahimi M."/>
            <person name="Hesse C.N."/>
            <person name="Spatafora J.W."/>
            <person name="Henrissat B."/>
            <person name="Hainaut M."/>
            <person name="Grigoriev I.V."/>
            <person name="Hibbett D.S."/>
        </authorList>
    </citation>
    <scope>NUCLEOTIDE SEQUENCE [LARGE SCALE GENOMIC DNA]</scope>
    <source>
        <strain evidence="7 8">TC161</strain>
    </source>
</reference>
<comment type="subcellular location">
    <subcellularLocation>
        <location evidence="1">Membrane</location>
        <topology evidence="1">Multi-pass membrane protein</topology>
    </subcellularLocation>
</comment>
<dbReference type="InParanoid" id="A0A164ZIW1"/>
<dbReference type="GO" id="GO:0016020">
    <property type="term" value="C:membrane"/>
    <property type="evidence" value="ECO:0007669"/>
    <property type="project" value="UniProtKB-SubCell"/>
</dbReference>
<accession>A0A164ZIW1</accession>
<evidence type="ECO:0000313" key="7">
    <source>
        <dbReference type="EMBL" id="KZF19152.1"/>
    </source>
</evidence>
<dbReference type="GeneID" id="28895495"/>
<keyword evidence="3 6" id="KW-0812">Transmembrane</keyword>
<dbReference type="OMA" id="FWCIPAI"/>
<organism evidence="7 8">
    <name type="scientific">Xylona heveae (strain CBS 132557 / TC161)</name>
    <dbReference type="NCBI Taxonomy" id="1328760"/>
    <lineage>
        <taxon>Eukaryota</taxon>
        <taxon>Fungi</taxon>
        <taxon>Dikarya</taxon>
        <taxon>Ascomycota</taxon>
        <taxon>Pezizomycotina</taxon>
        <taxon>Xylonomycetes</taxon>
        <taxon>Xylonales</taxon>
        <taxon>Xylonaceae</taxon>
        <taxon>Xylona</taxon>
    </lineage>
</organism>
<dbReference type="STRING" id="1328760.A0A164ZIW1"/>
<dbReference type="Proteomes" id="UP000076632">
    <property type="component" value="Unassembled WGS sequence"/>
</dbReference>
<evidence type="ECO:0000256" key="1">
    <source>
        <dbReference type="ARBA" id="ARBA00004141"/>
    </source>
</evidence>
<evidence type="ECO:0000256" key="2">
    <source>
        <dbReference type="ARBA" id="ARBA00022448"/>
    </source>
</evidence>
<dbReference type="InterPro" id="IPR036259">
    <property type="entry name" value="MFS_trans_sf"/>
</dbReference>
<feature type="transmembrane region" description="Helical" evidence="6">
    <location>
        <begin position="452"/>
        <end position="474"/>
    </location>
</feature>
<keyword evidence="4 6" id="KW-1133">Transmembrane helix</keyword>
<dbReference type="Pfam" id="PF07690">
    <property type="entry name" value="MFS_1"/>
    <property type="match status" value="1"/>
</dbReference>
<gene>
    <name evidence="7" type="ORF">L228DRAFT_224858</name>
</gene>
<evidence type="ECO:0000313" key="8">
    <source>
        <dbReference type="Proteomes" id="UP000076632"/>
    </source>
</evidence>
<dbReference type="PANTHER" id="PTHR43791">
    <property type="entry name" value="PERMEASE-RELATED"/>
    <property type="match status" value="1"/>
</dbReference>
<dbReference type="RefSeq" id="XP_018184707.1">
    <property type="nucleotide sequence ID" value="XM_018330358.1"/>
</dbReference>
<keyword evidence="8" id="KW-1185">Reference proteome</keyword>
<feature type="transmembrane region" description="Helical" evidence="6">
    <location>
        <begin position="386"/>
        <end position="407"/>
    </location>
</feature>
<dbReference type="SUPFAM" id="SSF103473">
    <property type="entry name" value="MFS general substrate transporter"/>
    <property type="match status" value="1"/>
</dbReference>
<evidence type="ECO:0000256" key="3">
    <source>
        <dbReference type="ARBA" id="ARBA00022692"/>
    </source>
</evidence>
<keyword evidence="5 6" id="KW-0472">Membrane</keyword>
<feature type="transmembrane region" description="Helical" evidence="6">
    <location>
        <begin position="190"/>
        <end position="213"/>
    </location>
</feature>
<feature type="transmembrane region" description="Helical" evidence="6">
    <location>
        <begin position="419"/>
        <end position="440"/>
    </location>
</feature>
<evidence type="ECO:0000256" key="6">
    <source>
        <dbReference type="SAM" id="Phobius"/>
    </source>
</evidence>
<dbReference type="FunCoup" id="A0A164ZIW1">
    <property type="interactions" value="19"/>
</dbReference>
<proteinExistence type="predicted"/>
<dbReference type="OrthoDB" id="6730379at2759"/>
<name>A0A164ZIW1_XYLHT</name>
<dbReference type="EMBL" id="KV407467">
    <property type="protein sequence ID" value="KZF19152.1"/>
    <property type="molecule type" value="Genomic_DNA"/>
</dbReference>
<dbReference type="AlphaFoldDB" id="A0A164ZIW1"/>
<dbReference type="GO" id="GO:0033229">
    <property type="term" value="F:cysteine transmembrane transporter activity"/>
    <property type="evidence" value="ECO:0007669"/>
    <property type="project" value="TreeGrafter"/>
</dbReference>
<feature type="transmembrane region" description="Helical" evidence="6">
    <location>
        <begin position="162"/>
        <end position="184"/>
    </location>
</feature>
<sequence>MAEEKKINQTVDAELSKSNESIAEGVVVEEKYADETLRLVQEYGDSFGPLTPEADRKLRWKLYRWIMGFVLVINLMLFIDKATLAYSSLLGLFQEVHITDQQYDNLNTIFYTAYLVAQWPGHYLMQRLPFGKFVAGTVFTWSILIFLHCTATNYGGLIALRFFLGATESILVPAMEITMGMFFIKEEQAIVQPLFWITCMGCNIPAGFVAYGLLYSKSHILPWKFFMIITGGITLFLAIACFIWYPNNPAQARFLTLEERVHATRRVHESNRGAIEQKQFKKSQFIEAIRDPLTWLFGLQSFALMIANNLAYQQNLLFLGIGVSNLGSTLVGVAGSGFSVVCCIIAAFLIRRFPNNNAYFGVWWCIPAIVGAIVVVTLPWSNRVGILAGILLAGGTFGITYIIALGWTTSSASGYTKKLTRNVLFMVGYGIANIISPQIWRQKDGPRYYSAWIVQIVISWVGCPVILLIIRFILARRNVERRKWIAEQEAQGHHGEGYVEELDESGNLVKKKVDIALLDLTDLQNKYFIYPL</sequence>
<protein>
    <submittedName>
        <fullName evidence="7">Permease of the major facilitator superfamily</fullName>
    </submittedName>
</protein>
<feature type="transmembrane region" description="Helical" evidence="6">
    <location>
        <begin position="62"/>
        <end position="79"/>
    </location>
</feature>
<dbReference type="PANTHER" id="PTHR43791:SF63">
    <property type="entry name" value="HIGH AFFINITY CYSTEINE TRANSPORTER"/>
    <property type="match status" value="1"/>
</dbReference>
<feature type="transmembrane region" description="Helical" evidence="6">
    <location>
        <begin position="225"/>
        <end position="245"/>
    </location>
</feature>
<evidence type="ECO:0000256" key="5">
    <source>
        <dbReference type="ARBA" id="ARBA00023136"/>
    </source>
</evidence>
<feature type="transmembrane region" description="Helical" evidence="6">
    <location>
        <begin position="362"/>
        <end position="380"/>
    </location>
</feature>
<evidence type="ECO:0000256" key="4">
    <source>
        <dbReference type="ARBA" id="ARBA00022989"/>
    </source>
</evidence>
<keyword evidence="2" id="KW-0813">Transport</keyword>
<feature type="transmembrane region" description="Helical" evidence="6">
    <location>
        <begin position="130"/>
        <end position="150"/>
    </location>
</feature>